<evidence type="ECO:0000313" key="9">
    <source>
        <dbReference type="Proteomes" id="UP000596661"/>
    </source>
</evidence>
<dbReference type="EnsemblPlants" id="evm.model.05.1232">
    <property type="protein sequence ID" value="cds.evm.model.05.1232"/>
    <property type="gene ID" value="evm.TU.05.1232"/>
</dbReference>
<name>A0A803PKI7_CANSA</name>
<keyword evidence="5" id="KW-0378">Hydrolase</keyword>
<dbReference type="SUPFAM" id="SSF56672">
    <property type="entry name" value="DNA/RNA polymerases"/>
    <property type="match status" value="1"/>
</dbReference>
<dbReference type="InterPro" id="IPR043128">
    <property type="entry name" value="Rev_trsase/Diguanyl_cyclase"/>
</dbReference>
<dbReference type="InterPro" id="IPR041373">
    <property type="entry name" value="RT_RNaseH"/>
</dbReference>
<dbReference type="Gramene" id="evm.model.05.1232">
    <property type="protein sequence ID" value="cds.evm.model.05.1232"/>
    <property type="gene ID" value="evm.TU.05.1232"/>
</dbReference>
<dbReference type="PANTHER" id="PTHR48475">
    <property type="entry name" value="RIBONUCLEASE H"/>
    <property type="match status" value="1"/>
</dbReference>
<dbReference type="PANTHER" id="PTHR48475:SF2">
    <property type="entry name" value="RIBONUCLEASE H"/>
    <property type="match status" value="1"/>
</dbReference>
<reference evidence="8" key="2">
    <citation type="submission" date="2021-03" db="UniProtKB">
        <authorList>
            <consortium name="EnsemblPlants"/>
        </authorList>
    </citation>
    <scope>IDENTIFICATION</scope>
</reference>
<reference evidence="8" key="1">
    <citation type="submission" date="2018-11" db="EMBL/GenBank/DDBJ databases">
        <authorList>
            <person name="Grassa J C."/>
        </authorList>
    </citation>
    <scope>NUCLEOTIDE SEQUENCE [LARGE SCALE GENOMIC DNA]</scope>
</reference>
<dbReference type="InterPro" id="IPR043502">
    <property type="entry name" value="DNA/RNA_pol_sf"/>
</dbReference>
<dbReference type="EMBL" id="UZAU01000509">
    <property type="status" value="NOT_ANNOTATED_CDS"/>
    <property type="molecule type" value="Genomic_DNA"/>
</dbReference>
<dbReference type="GO" id="GO:0004519">
    <property type="term" value="F:endonuclease activity"/>
    <property type="evidence" value="ECO:0007669"/>
    <property type="project" value="UniProtKB-KW"/>
</dbReference>
<evidence type="ECO:0000313" key="8">
    <source>
        <dbReference type="EnsemblPlants" id="cds.evm.model.05.1232"/>
    </source>
</evidence>
<keyword evidence="2" id="KW-0548">Nucleotidyltransferase</keyword>
<evidence type="ECO:0000256" key="2">
    <source>
        <dbReference type="ARBA" id="ARBA00022695"/>
    </source>
</evidence>
<evidence type="ECO:0000256" key="1">
    <source>
        <dbReference type="ARBA" id="ARBA00022679"/>
    </source>
</evidence>
<evidence type="ECO:0000256" key="3">
    <source>
        <dbReference type="ARBA" id="ARBA00022722"/>
    </source>
</evidence>
<sequence>MPFSFKNAREADIQRLVNQIFVDMLGDTMEVYIDDILVKSLVAQDQLDHLQQALEVQPTREACLGTCYSRKKAQTVLPSHAIVVLTDILPLHNKMKSELSRRLTKWAVELSEYDIPFQPRTAMKSKVFADFITDFSSDIQVQTEKEFLCLEQQLNSKWKLSVDRSSNSKGCGLQNSTHNPNGDIIPTIHQMWL</sequence>
<dbReference type="Pfam" id="PF17917">
    <property type="entry name" value="RT_RNaseH"/>
    <property type="match status" value="1"/>
</dbReference>
<evidence type="ECO:0000256" key="4">
    <source>
        <dbReference type="ARBA" id="ARBA00022759"/>
    </source>
</evidence>
<dbReference type="Gene3D" id="3.30.70.270">
    <property type="match status" value="1"/>
</dbReference>
<accession>A0A803PKI7</accession>
<evidence type="ECO:0000256" key="5">
    <source>
        <dbReference type="ARBA" id="ARBA00022801"/>
    </source>
</evidence>
<proteinExistence type="predicted"/>
<dbReference type="AlphaFoldDB" id="A0A803PKI7"/>
<keyword evidence="1" id="KW-0808">Transferase</keyword>
<evidence type="ECO:0000259" key="7">
    <source>
        <dbReference type="Pfam" id="PF17917"/>
    </source>
</evidence>
<keyword evidence="4" id="KW-0255">Endonuclease</keyword>
<keyword evidence="9" id="KW-1185">Reference proteome</keyword>
<organism evidence="8 9">
    <name type="scientific">Cannabis sativa</name>
    <name type="common">Hemp</name>
    <name type="synonym">Marijuana</name>
    <dbReference type="NCBI Taxonomy" id="3483"/>
    <lineage>
        <taxon>Eukaryota</taxon>
        <taxon>Viridiplantae</taxon>
        <taxon>Streptophyta</taxon>
        <taxon>Embryophyta</taxon>
        <taxon>Tracheophyta</taxon>
        <taxon>Spermatophyta</taxon>
        <taxon>Magnoliopsida</taxon>
        <taxon>eudicotyledons</taxon>
        <taxon>Gunneridae</taxon>
        <taxon>Pentapetalae</taxon>
        <taxon>rosids</taxon>
        <taxon>fabids</taxon>
        <taxon>Rosales</taxon>
        <taxon>Cannabaceae</taxon>
        <taxon>Cannabis</taxon>
    </lineage>
</organism>
<dbReference type="GO" id="GO:0003964">
    <property type="term" value="F:RNA-directed DNA polymerase activity"/>
    <property type="evidence" value="ECO:0007669"/>
    <property type="project" value="UniProtKB-KW"/>
</dbReference>
<feature type="domain" description="Reverse transcriptase RNase H-like" evidence="7">
    <location>
        <begin position="54"/>
        <end position="113"/>
    </location>
</feature>
<dbReference type="GO" id="GO:0016787">
    <property type="term" value="F:hydrolase activity"/>
    <property type="evidence" value="ECO:0007669"/>
    <property type="project" value="UniProtKB-KW"/>
</dbReference>
<protein>
    <recommendedName>
        <fullName evidence="7">Reverse transcriptase RNase H-like domain-containing protein</fullName>
    </recommendedName>
</protein>
<dbReference type="Proteomes" id="UP000596661">
    <property type="component" value="Chromosome 5"/>
</dbReference>
<evidence type="ECO:0000256" key="6">
    <source>
        <dbReference type="ARBA" id="ARBA00022918"/>
    </source>
</evidence>
<keyword evidence="3" id="KW-0540">Nuclease</keyword>
<keyword evidence="6" id="KW-0695">RNA-directed DNA polymerase</keyword>